<dbReference type="InterPro" id="IPR001763">
    <property type="entry name" value="Rhodanese-like_dom"/>
</dbReference>
<sequence length="350" mass="40011">MFSDITVEKLVPLLEGQKMVLIDVRSPSEYKDFSIPGSINIPFFTDEERAEIGTIYKQISEAAARERGLEIISAKLPAFIREFQQIEGEKTVFCWRGGMRSRTTATLLDLMNIHVHRLDGGIRAYRKWVVQELEAFQVPRTAYVLNGLTGTGKTRILTALQKEGYPVIDLEGMANHKGSIFGHIGQNPHNQKMFDSLMIHQLRKLQSAPYILFEAESNRIGKIVIPPFLSELKDTCTQLIIDMPMEVRIQEILDDYRPWEYQAECMEAFLRIKSRIHTPIAKQIEEDLRSSNFASAVRLLLENYYDERYNHTASQYPEAQKVKISVSSIEEATEAVKKIVAKGMKPAMLK</sequence>
<dbReference type="Pfam" id="PF26341">
    <property type="entry name" value="AAA_SelU"/>
    <property type="match status" value="1"/>
</dbReference>
<evidence type="ECO:0000259" key="2">
    <source>
        <dbReference type="PROSITE" id="PS50206"/>
    </source>
</evidence>
<dbReference type="Gene3D" id="3.40.50.300">
    <property type="entry name" value="P-loop containing nucleotide triphosphate hydrolases"/>
    <property type="match status" value="1"/>
</dbReference>
<dbReference type="GO" id="GO:0002098">
    <property type="term" value="P:tRNA wobble uridine modification"/>
    <property type="evidence" value="ECO:0007669"/>
    <property type="project" value="InterPro"/>
</dbReference>
<dbReference type="EC" id="2.5.1.-" evidence="3"/>
<dbReference type="SUPFAM" id="SSF52540">
    <property type="entry name" value="P-loop containing nucleoside triphosphate hydrolases"/>
    <property type="match status" value="1"/>
</dbReference>
<evidence type="ECO:0000256" key="1">
    <source>
        <dbReference type="ARBA" id="ARBA00023266"/>
    </source>
</evidence>
<name>A0AAE3IRG6_9BACI</name>
<comment type="caution">
    <text evidence="3">The sequence shown here is derived from an EMBL/GenBank/DDBJ whole genome shotgun (WGS) entry which is preliminary data.</text>
</comment>
<dbReference type="RefSeq" id="WP_263072296.1">
    <property type="nucleotide sequence ID" value="NZ_JAOUSF010000002.1"/>
</dbReference>
<keyword evidence="3" id="KW-0808">Transferase</keyword>
<dbReference type="SUPFAM" id="SSF52821">
    <property type="entry name" value="Rhodanese/Cell cycle control phosphatase"/>
    <property type="match status" value="1"/>
</dbReference>
<organism evidence="3 4">
    <name type="scientific">Perspicuibacillus lycopersici</name>
    <dbReference type="NCBI Taxonomy" id="1325689"/>
    <lineage>
        <taxon>Bacteria</taxon>
        <taxon>Bacillati</taxon>
        <taxon>Bacillota</taxon>
        <taxon>Bacilli</taxon>
        <taxon>Bacillales</taxon>
        <taxon>Bacillaceae</taxon>
        <taxon>Perspicuibacillus</taxon>
    </lineage>
</organism>
<dbReference type="SMART" id="SM00450">
    <property type="entry name" value="RHOD"/>
    <property type="match status" value="1"/>
</dbReference>
<dbReference type="Proteomes" id="UP001209318">
    <property type="component" value="Unassembled WGS sequence"/>
</dbReference>
<dbReference type="EMBL" id="JAOUSF010000002">
    <property type="protein sequence ID" value="MCU9613087.1"/>
    <property type="molecule type" value="Genomic_DNA"/>
</dbReference>
<dbReference type="NCBIfam" id="TIGR03167">
    <property type="entry name" value="tRNA_sel_U_synt"/>
    <property type="match status" value="1"/>
</dbReference>
<dbReference type="Gene3D" id="3.40.250.10">
    <property type="entry name" value="Rhodanese-like domain"/>
    <property type="match status" value="1"/>
</dbReference>
<reference evidence="3" key="1">
    <citation type="submission" date="2022-10" db="EMBL/GenBank/DDBJ databases">
        <title>Description of Fervidibacillus gen. nov. in the family Fervidibacillaceae fam. nov. with two species, Fervidibacillus albus sp. nov., and Fervidibacillus halotolerans sp. nov., isolated from tidal flat sediments.</title>
        <authorList>
            <person name="Kwon K.K."/>
            <person name="Yang S.-H."/>
        </authorList>
    </citation>
    <scope>NUCLEOTIDE SEQUENCE</scope>
    <source>
        <strain evidence="3">JCM 19140</strain>
    </source>
</reference>
<dbReference type="PANTHER" id="PTHR30401:SF0">
    <property type="entry name" value="TRNA 2-SELENOURIDINE SYNTHASE"/>
    <property type="match status" value="1"/>
</dbReference>
<keyword evidence="1" id="KW-0711">Selenium</keyword>
<dbReference type="PROSITE" id="PS50206">
    <property type="entry name" value="RHODANESE_3"/>
    <property type="match status" value="1"/>
</dbReference>
<dbReference type="Pfam" id="PF00581">
    <property type="entry name" value="Rhodanese"/>
    <property type="match status" value="1"/>
</dbReference>
<evidence type="ECO:0000313" key="4">
    <source>
        <dbReference type="Proteomes" id="UP001209318"/>
    </source>
</evidence>
<evidence type="ECO:0000313" key="3">
    <source>
        <dbReference type="EMBL" id="MCU9613087.1"/>
    </source>
</evidence>
<gene>
    <name evidence="3" type="primary">mnmH</name>
    <name evidence="3" type="ORF">OEV98_05925</name>
</gene>
<dbReference type="InterPro" id="IPR058840">
    <property type="entry name" value="AAA_SelU"/>
</dbReference>
<dbReference type="PANTHER" id="PTHR30401">
    <property type="entry name" value="TRNA 2-SELENOURIDINE SYNTHASE"/>
    <property type="match status" value="1"/>
</dbReference>
<accession>A0AAE3IRG6</accession>
<dbReference type="GO" id="GO:0043828">
    <property type="term" value="F:tRNA 2-selenouridine synthase activity"/>
    <property type="evidence" value="ECO:0007669"/>
    <property type="project" value="InterPro"/>
</dbReference>
<feature type="domain" description="Rhodanese" evidence="2">
    <location>
        <begin position="15"/>
        <end position="131"/>
    </location>
</feature>
<dbReference type="NCBIfam" id="NF008750">
    <property type="entry name" value="PRK11784.1-2"/>
    <property type="match status" value="1"/>
</dbReference>
<protein>
    <submittedName>
        <fullName evidence="3">tRNA 2-selenouridine(34) synthase MnmH</fullName>
        <ecNumber evidence="3">2.5.1.-</ecNumber>
    </submittedName>
</protein>
<dbReference type="InterPro" id="IPR027417">
    <property type="entry name" value="P-loop_NTPase"/>
</dbReference>
<dbReference type="InterPro" id="IPR017582">
    <property type="entry name" value="SelU"/>
</dbReference>
<keyword evidence="4" id="KW-1185">Reference proteome</keyword>
<dbReference type="AlphaFoldDB" id="A0AAE3IRG6"/>
<dbReference type="InterPro" id="IPR036873">
    <property type="entry name" value="Rhodanese-like_dom_sf"/>
</dbReference>
<proteinExistence type="predicted"/>